<dbReference type="InterPro" id="IPR012347">
    <property type="entry name" value="Ferritin-like"/>
</dbReference>
<keyword evidence="2" id="KW-0732">Signal</keyword>
<reference evidence="4 5" key="1">
    <citation type="submission" date="2017-02" db="EMBL/GenBank/DDBJ databases">
        <title>Draft genome sequence of Moraxella pluranimalium CCUG 54913T type strain.</title>
        <authorList>
            <person name="Salva-Serra F."/>
            <person name="Engstrom-Jakobsson H."/>
            <person name="Thorell K."/>
            <person name="Jaen-Luchoro D."/>
            <person name="Gonzales-Siles L."/>
            <person name="Karlsson R."/>
            <person name="Yazdan S."/>
            <person name="Boulund F."/>
            <person name="Johnning A."/>
            <person name="Engstrand L."/>
            <person name="Kristiansson E."/>
            <person name="Moore E."/>
        </authorList>
    </citation>
    <scope>NUCLEOTIDE SEQUENCE [LARGE SCALE GENOMIC DNA]</scope>
    <source>
        <strain evidence="4 5">CCUG 54913</strain>
    </source>
</reference>
<dbReference type="PROSITE" id="PS51257">
    <property type="entry name" value="PROKAR_LIPOPROTEIN"/>
    <property type="match status" value="1"/>
</dbReference>
<dbReference type="RefSeq" id="WP_078253942.1">
    <property type="nucleotide sequence ID" value="NZ_MUYU01000011.1"/>
</dbReference>
<feature type="compositionally biased region" description="Low complexity" evidence="1">
    <location>
        <begin position="34"/>
        <end position="50"/>
    </location>
</feature>
<accession>A0A1T0CQB9</accession>
<evidence type="ECO:0000313" key="5">
    <source>
        <dbReference type="Proteomes" id="UP000189800"/>
    </source>
</evidence>
<evidence type="ECO:0000259" key="3">
    <source>
        <dbReference type="Pfam" id="PF03713"/>
    </source>
</evidence>
<feature type="signal peptide" evidence="2">
    <location>
        <begin position="1"/>
        <end position="21"/>
    </location>
</feature>
<name>A0A1T0CQB9_9GAMM</name>
<comment type="caution">
    <text evidence="4">The sequence shown here is derived from an EMBL/GenBank/DDBJ whole genome shotgun (WGS) entry which is preliminary data.</text>
</comment>
<protein>
    <submittedName>
        <fullName evidence="4">DUF305 domain-containing protein</fullName>
    </submittedName>
</protein>
<dbReference type="AlphaFoldDB" id="A0A1T0CQB9"/>
<feature type="chain" id="PRO_5012119983" evidence="2">
    <location>
        <begin position="22"/>
        <end position="240"/>
    </location>
</feature>
<dbReference type="InterPro" id="IPR005183">
    <property type="entry name" value="DUF305_CopM-like"/>
</dbReference>
<dbReference type="Gene3D" id="1.20.1260.10">
    <property type="match status" value="2"/>
</dbReference>
<dbReference type="EMBL" id="MUYU01000011">
    <property type="protein sequence ID" value="OOS24429.1"/>
    <property type="molecule type" value="Genomic_DNA"/>
</dbReference>
<gene>
    <name evidence="4" type="ORF">B0680_04830</name>
</gene>
<organism evidence="4 5">
    <name type="scientific">Moraxella pluranimalium</name>
    <dbReference type="NCBI Taxonomy" id="470453"/>
    <lineage>
        <taxon>Bacteria</taxon>
        <taxon>Pseudomonadati</taxon>
        <taxon>Pseudomonadota</taxon>
        <taxon>Gammaproteobacteria</taxon>
        <taxon>Moraxellales</taxon>
        <taxon>Moraxellaceae</taxon>
        <taxon>Moraxella</taxon>
    </lineage>
</organism>
<feature type="domain" description="DUF305" evidence="3">
    <location>
        <begin position="89"/>
        <end position="232"/>
    </location>
</feature>
<keyword evidence="5" id="KW-1185">Reference proteome</keyword>
<evidence type="ECO:0000313" key="4">
    <source>
        <dbReference type="EMBL" id="OOS24429.1"/>
    </source>
</evidence>
<dbReference type="Proteomes" id="UP000189800">
    <property type="component" value="Unassembled WGS sequence"/>
</dbReference>
<dbReference type="Pfam" id="PF03713">
    <property type="entry name" value="DUF305"/>
    <property type="match status" value="1"/>
</dbReference>
<feature type="region of interest" description="Disordered" evidence="1">
    <location>
        <begin position="24"/>
        <end position="60"/>
    </location>
</feature>
<dbReference type="PANTHER" id="PTHR36933:SF1">
    <property type="entry name" value="SLL0788 PROTEIN"/>
    <property type="match status" value="1"/>
</dbReference>
<evidence type="ECO:0000256" key="2">
    <source>
        <dbReference type="SAM" id="SignalP"/>
    </source>
</evidence>
<feature type="compositionally biased region" description="Polar residues" evidence="1">
    <location>
        <begin position="24"/>
        <end position="33"/>
    </location>
</feature>
<dbReference type="PANTHER" id="PTHR36933">
    <property type="entry name" value="SLL0788 PROTEIN"/>
    <property type="match status" value="1"/>
</dbReference>
<dbReference type="OrthoDB" id="8603558at2"/>
<sequence length="240" mass="26068">MTTVSKSLIAIALATALSACNQPATDTATEQAPQAQTDQNKTDTQNTTHNAHAHHDTAKPMAAHTSEYMQSMSTMHDAMMAAATKANADVAFVDGMIPHHQGAIEMAKIQLKYGKDATMRKLAQDIIDAQQTEIEFMQNWLTTAKDKDATNADSEHAKAYLADMSMHDAMMAGVHHDDADVAFAQGMIPHHQGAVAMAKTQLKYGQDDQIRNLAQGIIDAQDPEIVLMKEWLANKGIVSK</sequence>
<evidence type="ECO:0000256" key="1">
    <source>
        <dbReference type="SAM" id="MobiDB-lite"/>
    </source>
</evidence>
<proteinExistence type="predicted"/>